<keyword evidence="1" id="KW-0963">Cytoplasm</keyword>
<gene>
    <name evidence="10" type="ORF">WJX75_003986</name>
</gene>
<evidence type="ECO:0000256" key="4">
    <source>
        <dbReference type="ARBA" id="ARBA00022679"/>
    </source>
</evidence>
<feature type="binding site" evidence="6">
    <location>
        <position position="211"/>
    </location>
    <ligand>
        <name>S-adenosyl-L-methionine</name>
        <dbReference type="ChEBI" id="CHEBI:59789"/>
    </ligand>
</feature>
<keyword evidence="2 6" id="KW-0690">Ribosome biogenesis</keyword>
<evidence type="ECO:0000313" key="11">
    <source>
        <dbReference type="Proteomes" id="UP001491310"/>
    </source>
</evidence>
<keyword evidence="5 6" id="KW-0949">S-adenosyl-L-methionine</keyword>
<accession>A0ABR2YT96</accession>
<evidence type="ECO:0000259" key="8">
    <source>
        <dbReference type="Pfam" id="PF04034"/>
    </source>
</evidence>
<sequence length="425" mass="45412">MEKSAPASNTLYKVNCTKPPTGRWKGPLCHKEVHSPQFVNPVLVLATNIEAEASGHQDSVLVPARGWSIADMPRPHGRGRESGRGRQQGVRGSMKSAWAEGNYVQEHGEGESEEEGEDQQQISFRLAMWDLGQCDKKRCTGTRLVRQGVVEELRLGVPFPGIILSPVGRAAVSAQDMALIAAKGLAVVDCSWNRLDDVPFGRIKGAAPRLLPWLLATNPVNYGKPCKLSCAEAFAAALFICGWPSAAAAVLSRFKWGHGFFSANEELLDRYASCPGSAEVIAVQTAYLTSLDAAPRAVPTSNTDDYMAAMDLPPTDSESGSEVDEEEEKLEASSSHQPSREGSLGQGDEAAVSSGQHSAAEEGARAGERVNAVGEQRPETDSESDRRGYPEGLRDSGAPDAIHDIGHSASAGLGASLENLRVRDD</sequence>
<feature type="binding site" evidence="6">
    <location>
        <position position="140"/>
    </location>
    <ligand>
        <name>S-adenosyl-L-methionine</name>
        <dbReference type="ChEBI" id="CHEBI:59789"/>
    </ligand>
</feature>
<evidence type="ECO:0000256" key="3">
    <source>
        <dbReference type="ARBA" id="ARBA00022552"/>
    </source>
</evidence>
<keyword evidence="11" id="KW-1185">Reference proteome</keyword>
<evidence type="ECO:0000256" key="5">
    <source>
        <dbReference type="ARBA" id="ARBA00022691"/>
    </source>
</evidence>
<comment type="function">
    <text evidence="6">Aminocarboxypropyltransferase that catalyzes the aminocarboxypropyl transfer on pseudouridine in 18S rRNA. It constitutes the last step in biosynthesis of the hypermodified N1-methyl-N3-(3-amino-3-carboxypropyl) pseudouridine (m1acp3-Psi).</text>
</comment>
<dbReference type="Pfam" id="PF04034">
    <property type="entry name" value="Ribo_biogen_C"/>
    <property type="match status" value="1"/>
</dbReference>
<evidence type="ECO:0000256" key="6">
    <source>
        <dbReference type="HAMAP-Rule" id="MF_03146"/>
    </source>
</evidence>
<feature type="compositionally biased region" description="Basic and acidic residues" evidence="7">
    <location>
        <begin position="359"/>
        <end position="368"/>
    </location>
</feature>
<evidence type="ECO:0000256" key="1">
    <source>
        <dbReference type="ARBA" id="ARBA00022490"/>
    </source>
</evidence>
<dbReference type="Pfam" id="PF04068">
    <property type="entry name" value="Fer4_RLI"/>
    <property type="match status" value="1"/>
</dbReference>
<evidence type="ECO:0000313" key="10">
    <source>
        <dbReference type="EMBL" id="KAK9915038.1"/>
    </source>
</evidence>
<dbReference type="PANTHER" id="PTHR20426:SF0">
    <property type="entry name" value="18S RRNA AMINOCARBOXYPROPYLTRANSFERASE"/>
    <property type="match status" value="1"/>
</dbReference>
<dbReference type="Proteomes" id="UP001491310">
    <property type="component" value="Unassembled WGS sequence"/>
</dbReference>
<proteinExistence type="inferred from homology"/>
<dbReference type="InterPro" id="IPR022968">
    <property type="entry name" value="Tsr3-like"/>
</dbReference>
<dbReference type="InterPro" id="IPR007209">
    <property type="entry name" value="RNaseL-inhib-like_metal-bd_dom"/>
</dbReference>
<comment type="catalytic activity">
    <reaction evidence="6">
        <text>an N(1)-methylpseudouridine in rRNA + S-adenosyl-L-methionine = N(1)-methyl-N(3)-[(3S)-3-amino-3-carboxypropyl]pseudouridine in rRNA + S-methyl-5'-thioadenosine + H(+)</text>
        <dbReference type="Rhea" id="RHEA:63296"/>
        <dbReference type="Rhea" id="RHEA-COMP:11634"/>
        <dbReference type="Rhea" id="RHEA-COMP:16310"/>
        <dbReference type="ChEBI" id="CHEBI:15378"/>
        <dbReference type="ChEBI" id="CHEBI:17509"/>
        <dbReference type="ChEBI" id="CHEBI:59789"/>
        <dbReference type="ChEBI" id="CHEBI:74890"/>
        <dbReference type="ChEBI" id="CHEBI:146234"/>
        <dbReference type="EC" id="2.5.1.157"/>
    </reaction>
</comment>
<dbReference type="NCBIfam" id="NF002621">
    <property type="entry name" value="PRK02287.1"/>
    <property type="match status" value="1"/>
</dbReference>
<feature type="binding site" evidence="6">
    <location>
        <position position="188"/>
    </location>
    <ligand>
        <name>S-adenosyl-L-methionine</name>
        <dbReference type="ChEBI" id="CHEBI:59789"/>
    </ligand>
</feature>
<keyword evidence="4 6" id="KW-0808">Transferase</keyword>
<evidence type="ECO:0000259" key="9">
    <source>
        <dbReference type="Pfam" id="PF04068"/>
    </source>
</evidence>
<dbReference type="HAMAP" id="MF_01116">
    <property type="entry name" value="TSR3"/>
    <property type="match status" value="1"/>
</dbReference>
<feature type="domain" description="16S/18S rRNA aminocarboxypropyltransferase Tsr3 C-terminal" evidence="8">
    <location>
        <begin position="162"/>
        <end position="288"/>
    </location>
</feature>
<keyword evidence="3 6" id="KW-0698">rRNA processing</keyword>
<feature type="compositionally biased region" description="Acidic residues" evidence="7">
    <location>
        <begin position="319"/>
        <end position="329"/>
    </location>
</feature>
<reference evidence="10 11" key="1">
    <citation type="journal article" date="2024" name="Nat. Commun.">
        <title>Phylogenomics reveals the evolutionary origins of lichenization in chlorophyte algae.</title>
        <authorList>
            <person name="Puginier C."/>
            <person name="Libourel C."/>
            <person name="Otte J."/>
            <person name="Skaloud P."/>
            <person name="Haon M."/>
            <person name="Grisel S."/>
            <person name="Petersen M."/>
            <person name="Berrin J.G."/>
            <person name="Delaux P.M."/>
            <person name="Dal Grande F."/>
            <person name="Keller J."/>
        </authorList>
    </citation>
    <scope>NUCLEOTIDE SEQUENCE [LARGE SCALE GENOMIC DNA]</scope>
    <source>
        <strain evidence="10 11">SAG 216-7</strain>
    </source>
</reference>
<dbReference type="EMBL" id="JALJOT010000005">
    <property type="protein sequence ID" value="KAK9915038.1"/>
    <property type="molecule type" value="Genomic_DNA"/>
</dbReference>
<comment type="caution">
    <text evidence="10">The sequence shown here is derived from an EMBL/GenBank/DDBJ whole genome shotgun (WGS) entry which is preliminary data.</text>
</comment>
<feature type="domain" description="RNase L inhibitor RLI-like possible metal-binding" evidence="9">
    <location>
        <begin position="125"/>
        <end position="156"/>
    </location>
</feature>
<dbReference type="PANTHER" id="PTHR20426">
    <property type="entry name" value="RIBOSOME BIOGENESIS PROTEIN TSR3 HOMOLOG"/>
    <property type="match status" value="1"/>
</dbReference>
<protein>
    <recommendedName>
        <fullName evidence="6">18S rRNA aminocarboxypropyltransferase</fullName>
        <ecNumber evidence="6">2.5.1.157</ecNumber>
    </recommendedName>
</protein>
<comment type="caution">
    <text evidence="6">Lacks conserved residue(s) required for the propagation of feature annotation.</text>
</comment>
<evidence type="ECO:0000256" key="2">
    <source>
        <dbReference type="ARBA" id="ARBA00022517"/>
    </source>
</evidence>
<feature type="region of interest" description="Disordered" evidence="7">
    <location>
        <begin position="71"/>
        <end position="96"/>
    </location>
</feature>
<organism evidence="10 11">
    <name type="scientific">Coccomyxa subellipsoidea</name>
    <dbReference type="NCBI Taxonomy" id="248742"/>
    <lineage>
        <taxon>Eukaryota</taxon>
        <taxon>Viridiplantae</taxon>
        <taxon>Chlorophyta</taxon>
        <taxon>core chlorophytes</taxon>
        <taxon>Trebouxiophyceae</taxon>
        <taxon>Trebouxiophyceae incertae sedis</taxon>
        <taxon>Coccomyxaceae</taxon>
        <taxon>Coccomyxa</taxon>
    </lineage>
</organism>
<name>A0ABR2YT96_9CHLO</name>
<dbReference type="EC" id="2.5.1.157" evidence="6"/>
<feature type="region of interest" description="Disordered" evidence="7">
    <location>
        <begin position="299"/>
        <end position="425"/>
    </location>
</feature>
<dbReference type="InterPro" id="IPR007177">
    <property type="entry name" value="Tsr3_C"/>
</dbReference>
<evidence type="ECO:0000256" key="7">
    <source>
        <dbReference type="SAM" id="MobiDB-lite"/>
    </source>
</evidence>
<comment type="similarity">
    <text evidence="6">Belongs to the TDD superfamily. TSR3 family.</text>
</comment>
<feature type="compositionally biased region" description="Basic and acidic residues" evidence="7">
    <location>
        <begin position="376"/>
        <end position="394"/>
    </location>
</feature>